<feature type="domain" description="DNA polymerase alpha/delta/epsilon subunit B" evidence="7">
    <location>
        <begin position="76"/>
        <end position="284"/>
    </location>
</feature>
<evidence type="ECO:0000313" key="8">
    <source>
        <dbReference type="Proteomes" id="UP000046393"/>
    </source>
</evidence>
<dbReference type="GO" id="GO:0003677">
    <property type="term" value="F:DNA binding"/>
    <property type="evidence" value="ECO:0007669"/>
    <property type="project" value="InterPro"/>
</dbReference>
<keyword evidence="5" id="KW-0539">Nucleus</keyword>
<evidence type="ECO:0000313" key="9">
    <source>
        <dbReference type="WBParaSite" id="SMUV_0000690001-mRNA-1"/>
    </source>
</evidence>
<dbReference type="AlphaFoldDB" id="A0A158R5I2"/>
<dbReference type="WBParaSite" id="SMUV_0000690001-mRNA-1">
    <property type="protein sequence ID" value="SMUV_0000690001-mRNA-1"/>
    <property type="gene ID" value="SMUV_0000690001"/>
</dbReference>
<dbReference type="GO" id="GO:0006270">
    <property type="term" value="P:DNA replication initiation"/>
    <property type="evidence" value="ECO:0007669"/>
    <property type="project" value="TreeGrafter"/>
</dbReference>
<dbReference type="STRING" id="451379.A0A158R5I2"/>
<dbReference type="InterPro" id="IPR016722">
    <property type="entry name" value="DNA_pol_alpha_bsu"/>
</dbReference>
<dbReference type="InterPro" id="IPR007185">
    <property type="entry name" value="DNA_pol_a/d/e_bsu"/>
</dbReference>
<feature type="transmembrane region" description="Helical" evidence="6">
    <location>
        <begin position="52"/>
        <end position="80"/>
    </location>
</feature>
<evidence type="ECO:0000256" key="6">
    <source>
        <dbReference type="SAM" id="Phobius"/>
    </source>
</evidence>
<evidence type="ECO:0000256" key="1">
    <source>
        <dbReference type="ARBA" id="ARBA00004123"/>
    </source>
</evidence>
<name>A0A158R5I2_9BILA</name>
<dbReference type="PANTHER" id="PTHR23061:SF12">
    <property type="entry name" value="DNA POLYMERASE ALPHA SUBUNIT B"/>
    <property type="match status" value="1"/>
</dbReference>
<evidence type="ECO:0000256" key="3">
    <source>
        <dbReference type="ARBA" id="ARBA00018596"/>
    </source>
</evidence>
<dbReference type="Pfam" id="PF04042">
    <property type="entry name" value="DNA_pol_E_B"/>
    <property type="match status" value="1"/>
</dbReference>
<dbReference type="GO" id="GO:0005658">
    <property type="term" value="C:alpha DNA polymerase:primase complex"/>
    <property type="evidence" value="ECO:0007669"/>
    <property type="project" value="TreeGrafter"/>
</dbReference>
<evidence type="ECO:0000256" key="2">
    <source>
        <dbReference type="ARBA" id="ARBA00007299"/>
    </source>
</evidence>
<evidence type="ECO:0000259" key="7">
    <source>
        <dbReference type="Pfam" id="PF04042"/>
    </source>
</evidence>
<dbReference type="Gene3D" id="3.60.21.60">
    <property type="match status" value="1"/>
</dbReference>
<keyword evidence="4" id="KW-0235">DNA replication</keyword>
<dbReference type="PANTHER" id="PTHR23061">
    <property type="entry name" value="DNA POLYMERASE 2 ALPHA 70 KDA SUBUNIT"/>
    <property type="match status" value="1"/>
</dbReference>
<sequence>KEPFFICGQIVDESGEHLSSSTCSIQSTDDSGFTLNLDLSRLASYSLFPGKVFFMTSFFLNIMYVLLVLITGSLSIWCAVGPFTSSDTFSFEQLCDFLELAVKEVPDVIILMGPFIDSTSKIAHSSSLGRTYAELFEILLLNICDTLRVSKPRLIIVPSKRDATVLPLIPVAPFEISKECKKNLYEEMTFTPDPALVKIAGIQFALSNSEILQHLGRDEIYSSENSENEDRIARLMGHLIRQRSLYPLYPPPPDCAESASGIIRASRLSQIPHIIILSSMLAPMVKVIDFSLLLF</sequence>
<dbReference type="Proteomes" id="UP000046393">
    <property type="component" value="Unplaced"/>
</dbReference>
<comment type="similarity">
    <text evidence="2">Belongs to the DNA polymerase alpha subunit B family.</text>
</comment>
<keyword evidence="6" id="KW-0472">Membrane</keyword>
<evidence type="ECO:0000256" key="5">
    <source>
        <dbReference type="ARBA" id="ARBA00023242"/>
    </source>
</evidence>
<accession>A0A158R5I2</accession>
<evidence type="ECO:0000256" key="4">
    <source>
        <dbReference type="ARBA" id="ARBA00022705"/>
    </source>
</evidence>
<comment type="subcellular location">
    <subcellularLocation>
        <location evidence="1">Nucleus</location>
    </subcellularLocation>
</comment>
<organism evidence="8 9">
    <name type="scientific">Syphacia muris</name>
    <dbReference type="NCBI Taxonomy" id="451379"/>
    <lineage>
        <taxon>Eukaryota</taxon>
        <taxon>Metazoa</taxon>
        <taxon>Ecdysozoa</taxon>
        <taxon>Nematoda</taxon>
        <taxon>Chromadorea</taxon>
        <taxon>Rhabditida</taxon>
        <taxon>Spirurina</taxon>
        <taxon>Oxyuridomorpha</taxon>
        <taxon>Oxyuroidea</taxon>
        <taxon>Oxyuridae</taxon>
        <taxon>Syphacia</taxon>
    </lineage>
</organism>
<proteinExistence type="inferred from homology"/>
<keyword evidence="6" id="KW-1133">Transmembrane helix</keyword>
<keyword evidence="6" id="KW-0812">Transmembrane</keyword>
<protein>
    <recommendedName>
        <fullName evidence="3">DNA polymerase alpha subunit B</fullName>
    </recommendedName>
</protein>
<reference evidence="9" key="1">
    <citation type="submission" date="2016-04" db="UniProtKB">
        <authorList>
            <consortium name="WormBaseParasite"/>
        </authorList>
    </citation>
    <scope>IDENTIFICATION</scope>
</reference>
<keyword evidence="8" id="KW-1185">Reference proteome</keyword>